<dbReference type="InterPro" id="IPR036322">
    <property type="entry name" value="WD40_repeat_dom_sf"/>
</dbReference>
<keyword evidence="6" id="KW-1185">Reference proteome</keyword>
<dbReference type="EMBL" id="JAGKQM010000003">
    <property type="protein sequence ID" value="KAH0932207.1"/>
    <property type="molecule type" value="Genomic_DNA"/>
</dbReference>
<dbReference type="PANTHER" id="PTHR13268:SF7">
    <property type="entry name" value="AUTOPHAGY-RELATED PROTEIN 18F"/>
    <property type="match status" value="1"/>
</dbReference>
<evidence type="ECO:0000259" key="4">
    <source>
        <dbReference type="Pfam" id="PF21034"/>
    </source>
</evidence>
<feature type="domain" description="BCAS3 WD40" evidence="4">
    <location>
        <begin position="69"/>
        <end position="419"/>
    </location>
</feature>
<dbReference type="Proteomes" id="UP000824890">
    <property type="component" value="Unassembled WGS sequence"/>
</dbReference>
<feature type="region of interest" description="Disordered" evidence="2">
    <location>
        <begin position="679"/>
        <end position="739"/>
    </location>
</feature>
<name>A0ABQ8DS61_BRANA</name>
<dbReference type="Gene3D" id="2.130.10.10">
    <property type="entry name" value="YVTN repeat-like/Quinoprotein amine dehydrogenase"/>
    <property type="match status" value="1"/>
</dbReference>
<organism evidence="5 6">
    <name type="scientific">Brassica napus</name>
    <name type="common">Rape</name>
    <dbReference type="NCBI Taxonomy" id="3708"/>
    <lineage>
        <taxon>Eukaryota</taxon>
        <taxon>Viridiplantae</taxon>
        <taxon>Streptophyta</taxon>
        <taxon>Embryophyta</taxon>
        <taxon>Tracheophyta</taxon>
        <taxon>Spermatophyta</taxon>
        <taxon>Magnoliopsida</taxon>
        <taxon>eudicotyledons</taxon>
        <taxon>Gunneridae</taxon>
        <taxon>Pentapetalae</taxon>
        <taxon>rosids</taxon>
        <taxon>malvids</taxon>
        <taxon>Brassicales</taxon>
        <taxon>Brassicaceae</taxon>
        <taxon>Brassiceae</taxon>
        <taxon>Brassica</taxon>
    </lineage>
</organism>
<sequence length="739" mass="80227">MRKNGDVSLKPTTSDGGVVSRSARTSFRALFRVIFSGASTVARSAASAASSAVNRDVESLHDQVLWAGFDKLEKEDGETRRVLLLAFHSGFQIWDVEETDNVHVIVSSHDGQASFMQMLPNPITSEEFDDRFSESRPLLAVCGDSSWEEHSVSDIPGSETVTVPTNVHVYSLRSQSYVHTLRFRSVIYTVRCSSRIVAVLQASQIHCFDAKTLVKEYMIVTNSIAYGSLGVGYGPLAVGPRWIAYSGSRVADSTSTLFNPELITLSSSPSVAQFARESSRQIASGIVTLGDKGYKSFSRYCSEVLPNPYIPGLKGIGVANDNVVDADSVGMVIIKDIISKSVVTQFKAHKSPISALSFDPSGMLLVTASIQGHNINVFRIMPRASTSTSSDAFSNDSSLIAISSSRGTSHLFEINPEGEGNAPVPLSAVNRIRSGNISGWMGTMSGAAAAAAGMVGGSLPGATASAFCYSVEQDKNNHLYGSSAASDNSLKRNLLVFAPSGCMTQYALKANQVGDGGHEMAGFDFESGSETEGKVAVEPIRRWSMIQNQSRREMQDQHSDVYGGGAGSDSKSKVFPEIVRKQSADESWKVTKKGKARVEDKHQMYMSEAELQMYEPTQLPLWGRRNFRFQEWVLDVDEESNGGGGGEMEIEGIQTRTVEARTRGLVPVWGYLQSPKPQQVMRESFQSPRNTTQGDQVTPLEGHGTETEFGVVHGKEENLRSEEESVRSEEGSSISEEET</sequence>
<feature type="compositionally biased region" description="Basic and acidic residues" evidence="2">
    <location>
        <begin position="713"/>
        <end position="730"/>
    </location>
</feature>
<evidence type="ECO:0000256" key="2">
    <source>
        <dbReference type="SAM" id="MobiDB-lite"/>
    </source>
</evidence>
<dbReference type="InterPro" id="IPR045142">
    <property type="entry name" value="BCAS3-like"/>
</dbReference>
<protein>
    <recommendedName>
        <fullName evidence="7">BCAS3 domain-containing protein</fullName>
    </recommendedName>
</protein>
<dbReference type="Pfam" id="PF21034">
    <property type="entry name" value="BCAS3_WD40"/>
    <property type="match status" value="1"/>
</dbReference>
<proteinExistence type="predicted"/>
<gene>
    <name evidence="5" type="ORF">HID58_009324</name>
</gene>
<feature type="compositionally biased region" description="Polar residues" evidence="2">
    <location>
        <begin position="684"/>
        <end position="696"/>
    </location>
</feature>
<dbReference type="SUPFAM" id="SSF50978">
    <property type="entry name" value="WD40 repeat-like"/>
    <property type="match status" value="1"/>
</dbReference>
<evidence type="ECO:0000256" key="1">
    <source>
        <dbReference type="ARBA" id="ARBA00004329"/>
    </source>
</evidence>
<dbReference type="Pfam" id="PF12490">
    <property type="entry name" value="BCAS3"/>
    <property type="match status" value="1"/>
</dbReference>
<evidence type="ECO:0000313" key="6">
    <source>
        <dbReference type="Proteomes" id="UP000824890"/>
    </source>
</evidence>
<dbReference type="InterPro" id="IPR048382">
    <property type="entry name" value="BCAS3_WD40"/>
</dbReference>
<reference evidence="5 6" key="1">
    <citation type="submission" date="2021-05" db="EMBL/GenBank/DDBJ databases">
        <title>Genome Assembly of Synthetic Allotetraploid Brassica napus Reveals Homoeologous Exchanges between Subgenomes.</title>
        <authorList>
            <person name="Davis J.T."/>
        </authorList>
    </citation>
    <scope>NUCLEOTIDE SEQUENCE [LARGE SCALE GENOMIC DNA]</scope>
    <source>
        <strain evidence="6">cv. Da-Ae</strain>
        <tissue evidence="5">Seedling</tissue>
    </source>
</reference>
<comment type="caution">
    <text evidence="5">The sequence shown here is derived from an EMBL/GenBank/DDBJ whole genome shotgun (WGS) entry which is preliminary data.</text>
</comment>
<evidence type="ECO:0008006" key="7">
    <source>
        <dbReference type="Google" id="ProtNLM"/>
    </source>
</evidence>
<accession>A0ABQ8DS61</accession>
<dbReference type="PANTHER" id="PTHR13268">
    <property type="entry name" value="BREAST CARCINOMA AMPLIFIED SEQUENCE 3"/>
    <property type="match status" value="1"/>
</dbReference>
<dbReference type="InterPro" id="IPR015943">
    <property type="entry name" value="WD40/YVTN_repeat-like_dom_sf"/>
</dbReference>
<dbReference type="InterPro" id="IPR001680">
    <property type="entry name" value="WD40_rpt"/>
</dbReference>
<dbReference type="SMART" id="SM00320">
    <property type="entry name" value="WD40"/>
    <property type="match status" value="1"/>
</dbReference>
<comment type="subcellular location">
    <subcellularLocation>
        <location evidence="1">Preautophagosomal structure</location>
    </subcellularLocation>
</comment>
<dbReference type="InterPro" id="IPR022175">
    <property type="entry name" value="BCAS3_dom"/>
</dbReference>
<evidence type="ECO:0000259" key="3">
    <source>
        <dbReference type="Pfam" id="PF12490"/>
    </source>
</evidence>
<feature type="domain" description="BCAS3" evidence="3">
    <location>
        <begin position="526"/>
        <end position="670"/>
    </location>
</feature>
<evidence type="ECO:0000313" key="5">
    <source>
        <dbReference type="EMBL" id="KAH0932207.1"/>
    </source>
</evidence>